<accession>A0A327KYM1</accession>
<feature type="region of interest" description="Disordered" evidence="1">
    <location>
        <begin position="55"/>
        <end position="83"/>
    </location>
</feature>
<sequence>MEASVSLRIDDAALVKLVTELATLRGVSEADAAKLAVRAELDRVAPSVPLRERFSALRTAHPLPPRTGQAPDKAFFDDLSGAP</sequence>
<evidence type="ECO:0000256" key="1">
    <source>
        <dbReference type="SAM" id="MobiDB-lite"/>
    </source>
</evidence>
<dbReference type="Proteomes" id="UP000249130">
    <property type="component" value="Unassembled WGS sequence"/>
</dbReference>
<comment type="caution">
    <text evidence="2">The sequence shown here is derived from an EMBL/GenBank/DDBJ whole genome shotgun (WGS) entry which is preliminary data.</text>
</comment>
<name>A0A327KYM1_9BRAD</name>
<protein>
    <recommendedName>
        <fullName evidence="4">Transcription factor</fullName>
    </recommendedName>
</protein>
<gene>
    <name evidence="2" type="ORF">CH341_18245</name>
</gene>
<dbReference type="AlphaFoldDB" id="A0A327KYM1"/>
<dbReference type="OrthoDB" id="9814421at2"/>
<reference evidence="2 3" key="1">
    <citation type="submission" date="2017-07" db="EMBL/GenBank/DDBJ databases">
        <title>Draft Genome Sequences of Select Purple Nonsulfur Bacteria.</title>
        <authorList>
            <person name="Lasarre B."/>
            <person name="Mckinlay J.B."/>
        </authorList>
    </citation>
    <scope>NUCLEOTIDE SEQUENCE [LARGE SCALE GENOMIC DNA]</scope>
    <source>
        <strain evidence="2 3">DSM 5909</strain>
    </source>
</reference>
<dbReference type="Pfam" id="PF07704">
    <property type="entry name" value="PSK_trans_fac"/>
    <property type="match status" value="1"/>
</dbReference>
<proteinExistence type="predicted"/>
<dbReference type="EMBL" id="NPEX01000134">
    <property type="protein sequence ID" value="RAI42685.1"/>
    <property type="molecule type" value="Genomic_DNA"/>
</dbReference>
<dbReference type="InterPro" id="IPR011660">
    <property type="entry name" value="VapB-like"/>
</dbReference>
<evidence type="ECO:0008006" key="4">
    <source>
        <dbReference type="Google" id="ProtNLM"/>
    </source>
</evidence>
<evidence type="ECO:0000313" key="3">
    <source>
        <dbReference type="Proteomes" id="UP000249130"/>
    </source>
</evidence>
<organism evidence="2 3">
    <name type="scientific">Rhodoplanes roseus</name>
    <dbReference type="NCBI Taxonomy" id="29409"/>
    <lineage>
        <taxon>Bacteria</taxon>
        <taxon>Pseudomonadati</taxon>
        <taxon>Pseudomonadota</taxon>
        <taxon>Alphaproteobacteria</taxon>
        <taxon>Hyphomicrobiales</taxon>
        <taxon>Nitrobacteraceae</taxon>
        <taxon>Rhodoplanes</taxon>
    </lineage>
</organism>
<keyword evidence="3" id="KW-1185">Reference proteome</keyword>
<evidence type="ECO:0000313" key="2">
    <source>
        <dbReference type="EMBL" id="RAI42685.1"/>
    </source>
</evidence>